<sequence length="348" mass="40170">MSASAMRDIADYIMEEELIDLLLEGACFTWSNGSISSRLHRFLVSPEWEGGSLGRGMHRGPAPFKFENMWLQVKGFRELVRKWWEGYEVLGSPSHRLAWKLRLLKEDLKRWNREVFGRVETSLATLTEELQALESKIHFPGLSDVERDRMVELQAEIGRLLIVEDTSWRQKSRATWLSAGNRNTAFFHSVANAHRMSNYIEGEPRTLLILTGQDFGKPNASSRQVPRAICLGYPSGCVSGRLLDVHPISQEEDRWRWNRQGKGNFKVSSFYHSLSRIGDPTFPWKGIWVSRVPSKVCFFDWDAAKGAILTIDNLRRRRMVVTEWCYMCKRSAETTDHLLIHCDYASEV</sequence>
<dbReference type="InterPro" id="IPR026960">
    <property type="entry name" value="RVT-Znf"/>
</dbReference>
<proteinExistence type="predicted"/>
<organism evidence="2 3">
    <name type="scientific">Actinidia rufa</name>
    <dbReference type="NCBI Taxonomy" id="165716"/>
    <lineage>
        <taxon>Eukaryota</taxon>
        <taxon>Viridiplantae</taxon>
        <taxon>Streptophyta</taxon>
        <taxon>Embryophyta</taxon>
        <taxon>Tracheophyta</taxon>
        <taxon>Spermatophyta</taxon>
        <taxon>Magnoliopsida</taxon>
        <taxon>eudicotyledons</taxon>
        <taxon>Gunneridae</taxon>
        <taxon>Pentapetalae</taxon>
        <taxon>asterids</taxon>
        <taxon>Ericales</taxon>
        <taxon>Actinidiaceae</taxon>
        <taxon>Actinidia</taxon>
    </lineage>
</organism>
<dbReference type="AlphaFoldDB" id="A0A7J0EZ12"/>
<evidence type="ECO:0000313" key="2">
    <source>
        <dbReference type="EMBL" id="GFY91209.1"/>
    </source>
</evidence>
<evidence type="ECO:0000313" key="3">
    <source>
        <dbReference type="Proteomes" id="UP000585474"/>
    </source>
</evidence>
<reference evidence="2 3" key="1">
    <citation type="submission" date="2019-07" db="EMBL/GenBank/DDBJ databases">
        <title>De Novo Assembly of kiwifruit Actinidia rufa.</title>
        <authorList>
            <person name="Sugita-Konishi S."/>
            <person name="Sato K."/>
            <person name="Mori E."/>
            <person name="Abe Y."/>
            <person name="Kisaki G."/>
            <person name="Hamano K."/>
            <person name="Suezawa K."/>
            <person name="Otani M."/>
            <person name="Fukuda T."/>
            <person name="Manabe T."/>
            <person name="Gomi K."/>
            <person name="Tabuchi M."/>
            <person name="Akimitsu K."/>
            <person name="Kataoka I."/>
        </authorList>
    </citation>
    <scope>NUCLEOTIDE SEQUENCE [LARGE SCALE GENOMIC DNA]</scope>
    <source>
        <strain evidence="3">cv. Fuchu</strain>
    </source>
</reference>
<dbReference type="EMBL" id="BJWL01000007">
    <property type="protein sequence ID" value="GFY91209.1"/>
    <property type="molecule type" value="Genomic_DNA"/>
</dbReference>
<feature type="domain" description="Reverse transcriptase zinc-binding" evidence="1">
    <location>
        <begin position="265"/>
        <end position="348"/>
    </location>
</feature>
<dbReference type="PANTHER" id="PTHR33710:SF64">
    <property type="entry name" value="ENDONUCLEASE_EXONUCLEASE_PHOSPHATASE DOMAIN-CONTAINING PROTEIN"/>
    <property type="match status" value="1"/>
</dbReference>
<protein>
    <recommendedName>
        <fullName evidence="1">Reverse transcriptase zinc-binding domain-containing protein</fullName>
    </recommendedName>
</protein>
<dbReference type="Proteomes" id="UP000585474">
    <property type="component" value="Unassembled WGS sequence"/>
</dbReference>
<keyword evidence="3" id="KW-1185">Reference proteome</keyword>
<evidence type="ECO:0000259" key="1">
    <source>
        <dbReference type="Pfam" id="PF13966"/>
    </source>
</evidence>
<dbReference type="Pfam" id="PF13966">
    <property type="entry name" value="zf-RVT"/>
    <property type="match status" value="1"/>
</dbReference>
<gene>
    <name evidence="2" type="ORF">Acr_07g0014050</name>
</gene>
<accession>A0A7J0EZ12</accession>
<dbReference type="OrthoDB" id="1935089at2759"/>
<comment type="caution">
    <text evidence="2">The sequence shown here is derived from an EMBL/GenBank/DDBJ whole genome shotgun (WGS) entry which is preliminary data.</text>
</comment>
<dbReference type="PANTHER" id="PTHR33710">
    <property type="entry name" value="BNAC02G09200D PROTEIN"/>
    <property type="match status" value="1"/>
</dbReference>
<name>A0A7J0EZ12_9ERIC</name>